<keyword evidence="4" id="KW-0186">Copper</keyword>
<reference evidence="8" key="1">
    <citation type="journal article" date="2023" name="G3 (Bethesda)">
        <title>Whole genome assembly and annotation of the endangered Caribbean coral Acropora cervicornis.</title>
        <authorList>
            <person name="Selwyn J.D."/>
            <person name="Vollmer S.V."/>
        </authorList>
    </citation>
    <scope>NUCLEOTIDE SEQUENCE</scope>
    <source>
        <strain evidence="8">K2</strain>
    </source>
</reference>
<feature type="domain" description="Plastocyanin-like" evidence="6">
    <location>
        <begin position="500"/>
        <end position="647"/>
    </location>
</feature>
<evidence type="ECO:0000259" key="7">
    <source>
        <dbReference type="Pfam" id="PF07732"/>
    </source>
</evidence>
<evidence type="ECO:0000256" key="4">
    <source>
        <dbReference type="ARBA" id="ARBA00023008"/>
    </source>
</evidence>
<evidence type="ECO:0000259" key="6">
    <source>
        <dbReference type="Pfam" id="PF07731"/>
    </source>
</evidence>
<dbReference type="CDD" id="cd13858">
    <property type="entry name" value="CuRO_1_tcLCC2_insect_like"/>
    <property type="match status" value="1"/>
</dbReference>
<dbReference type="Gene3D" id="2.60.40.420">
    <property type="entry name" value="Cupredoxins - blue copper proteins"/>
    <property type="match status" value="3"/>
</dbReference>
<dbReference type="Proteomes" id="UP001249851">
    <property type="component" value="Unassembled WGS sequence"/>
</dbReference>
<dbReference type="InterPro" id="IPR011706">
    <property type="entry name" value="Cu-oxidase_C"/>
</dbReference>
<feature type="domain" description="Plastocyanin-like" evidence="5">
    <location>
        <begin position="257"/>
        <end position="365"/>
    </location>
</feature>
<keyword evidence="2" id="KW-0479">Metal-binding</keyword>
<accession>A0AAD9Q8A2</accession>
<protein>
    <submittedName>
        <fullName evidence="8">L-ascorbate oxidase</fullName>
    </submittedName>
</protein>
<dbReference type="SUPFAM" id="SSF49503">
    <property type="entry name" value="Cupredoxins"/>
    <property type="match status" value="3"/>
</dbReference>
<dbReference type="Pfam" id="PF07731">
    <property type="entry name" value="Cu-oxidase_2"/>
    <property type="match status" value="1"/>
</dbReference>
<dbReference type="InterPro" id="IPR011707">
    <property type="entry name" value="Cu-oxidase-like_N"/>
</dbReference>
<comment type="similarity">
    <text evidence="1">Belongs to the multicopper oxidase family.</text>
</comment>
<dbReference type="Pfam" id="PF07732">
    <property type="entry name" value="Cu-oxidase_3"/>
    <property type="match status" value="1"/>
</dbReference>
<proteinExistence type="inferred from homology"/>
<dbReference type="CDD" id="cd13884">
    <property type="entry name" value="CuRO_2_tcLCC_insect_like"/>
    <property type="match status" value="1"/>
</dbReference>
<feature type="domain" description="Plastocyanin-like" evidence="7">
    <location>
        <begin position="60"/>
        <end position="169"/>
    </location>
</feature>
<keyword evidence="9" id="KW-1185">Reference proteome</keyword>
<evidence type="ECO:0000256" key="2">
    <source>
        <dbReference type="ARBA" id="ARBA00022723"/>
    </source>
</evidence>
<dbReference type="Pfam" id="PF00394">
    <property type="entry name" value="Cu-oxidase"/>
    <property type="match status" value="1"/>
</dbReference>
<dbReference type="GO" id="GO:0006826">
    <property type="term" value="P:iron ion transport"/>
    <property type="evidence" value="ECO:0007669"/>
    <property type="project" value="TreeGrafter"/>
</dbReference>
<dbReference type="PANTHER" id="PTHR11709">
    <property type="entry name" value="MULTI-COPPER OXIDASE"/>
    <property type="match status" value="1"/>
</dbReference>
<keyword evidence="3" id="KW-0560">Oxidoreductase</keyword>
<dbReference type="PANTHER" id="PTHR11709:SF394">
    <property type="entry name" value="FI03373P-RELATED"/>
    <property type="match status" value="1"/>
</dbReference>
<sequence>MIRTFTRYQKIFEGKPTGVAIRGTKGMIYYVAENGTALPLDPDGTCSTLNNTKCTKPQFVDGKTYRLAIAVNGQIPGPTLIVYEGQNVTVHVKNNLTSEGISVHWHGMHQRGTPWMDGVGQVTQCPIGPQSTFSYKYTATPSGTFWYHSHSGAQRTDGLFGALIVRERNATMQKIRSALQVHGVLEAFEAFEDFPEKHTLTLLDWQEQASLDLFVQALGGVGFFLNKSYGEVPTPGDKRYSSTKGFEGASVGPIPYFSGIINGKGRHAGVPYKKTRLSIFTVDAGNTYRFRLIGAQGLYAYRFSIDGHKLTVVGTDGYWLEPVKDVDYIIVHTGERYDFLLNATKTDMLNDYWMRAETLERNINKSEPPPYQSLGHVAEAILHYKQPGEKDDPDVNVPSTQYQEIKDKSPPIQCTQDAKCRAVKCPFKEFHASYNITCVNVQDLRLLEPTPPNELPKAYPKDPEKCPNCSHFINFNFEGDSDTSSVNGRNFVLPSYPPQTQHAQFEENDIKCNLTTDCNPSTLDCSCVHVIGIAENETVQLVLSAIGKFEAAHPIHLHGHTFHVVHVGYPEYDNKTGLMGNQSKDIHCNDTSCTKEDCIKERCTRPSWSETLKPNLSIHNKTVRKDTVMVPAGGYVVINFISDNPGHRQPHLSILC</sequence>
<gene>
    <name evidence="8" type="ORF">P5673_021656</name>
</gene>
<dbReference type="FunFam" id="2.60.40.420:FF:000045">
    <property type="entry name" value="Laccase 2"/>
    <property type="match status" value="1"/>
</dbReference>
<dbReference type="GO" id="GO:0016491">
    <property type="term" value="F:oxidoreductase activity"/>
    <property type="evidence" value="ECO:0007669"/>
    <property type="project" value="UniProtKB-KW"/>
</dbReference>
<dbReference type="PROSITE" id="PS00079">
    <property type="entry name" value="MULTICOPPER_OXIDASE1"/>
    <property type="match status" value="1"/>
</dbReference>
<dbReference type="InterPro" id="IPR033138">
    <property type="entry name" value="Cu_oxidase_CS"/>
</dbReference>
<dbReference type="GO" id="GO:0005886">
    <property type="term" value="C:plasma membrane"/>
    <property type="evidence" value="ECO:0007669"/>
    <property type="project" value="TreeGrafter"/>
</dbReference>
<organism evidence="8 9">
    <name type="scientific">Acropora cervicornis</name>
    <name type="common">Staghorn coral</name>
    <dbReference type="NCBI Taxonomy" id="6130"/>
    <lineage>
        <taxon>Eukaryota</taxon>
        <taxon>Metazoa</taxon>
        <taxon>Cnidaria</taxon>
        <taxon>Anthozoa</taxon>
        <taxon>Hexacorallia</taxon>
        <taxon>Scleractinia</taxon>
        <taxon>Astrocoeniina</taxon>
        <taxon>Acroporidae</taxon>
        <taxon>Acropora</taxon>
    </lineage>
</organism>
<evidence type="ECO:0000256" key="3">
    <source>
        <dbReference type="ARBA" id="ARBA00023002"/>
    </source>
</evidence>
<evidence type="ECO:0000313" key="8">
    <source>
        <dbReference type="EMBL" id="KAK2556419.1"/>
    </source>
</evidence>
<evidence type="ECO:0000313" key="9">
    <source>
        <dbReference type="Proteomes" id="UP001249851"/>
    </source>
</evidence>
<dbReference type="EMBL" id="JARQWQ010000056">
    <property type="protein sequence ID" value="KAK2556419.1"/>
    <property type="molecule type" value="Genomic_DNA"/>
</dbReference>
<dbReference type="InterPro" id="IPR008972">
    <property type="entry name" value="Cupredoxin"/>
</dbReference>
<dbReference type="GO" id="GO:0005507">
    <property type="term" value="F:copper ion binding"/>
    <property type="evidence" value="ECO:0007669"/>
    <property type="project" value="InterPro"/>
</dbReference>
<dbReference type="AlphaFoldDB" id="A0AAD9Q8A2"/>
<dbReference type="InterPro" id="IPR045087">
    <property type="entry name" value="Cu-oxidase_fam"/>
</dbReference>
<evidence type="ECO:0000256" key="1">
    <source>
        <dbReference type="ARBA" id="ARBA00010609"/>
    </source>
</evidence>
<name>A0AAD9Q8A2_ACRCE</name>
<comment type="caution">
    <text evidence="8">The sequence shown here is derived from an EMBL/GenBank/DDBJ whole genome shotgun (WGS) entry which is preliminary data.</text>
</comment>
<evidence type="ECO:0000259" key="5">
    <source>
        <dbReference type="Pfam" id="PF00394"/>
    </source>
</evidence>
<reference evidence="8" key="2">
    <citation type="journal article" date="2023" name="Science">
        <title>Genomic signatures of disease resistance in endangered staghorn corals.</title>
        <authorList>
            <person name="Vollmer S.V."/>
            <person name="Selwyn J.D."/>
            <person name="Despard B.A."/>
            <person name="Roesel C.L."/>
        </authorList>
    </citation>
    <scope>NUCLEOTIDE SEQUENCE</scope>
    <source>
        <strain evidence="8">K2</strain>
    </source>
</reference>
<dbReference type="InterPro" id="IPR001117">
    <property type="entry name" value="Cu-oxidase_2nd"/>
</dbReference>